<evidence type="ECO:0000313" key="8">
    <source>
        <dbReference type="Proteomes" id="UP000003571"/>
    </source>
</evidence>
<evidence type="ECO:0000256" key="5">
    <source>
        <dbReference type="ARBA" id="ARBA00023014"/>
    </source>
</evidence>
<dbReference type="GO" id="GO:0051537">
    <property type="term" value="F:2 iron, 2 sulfur cluster binding"/>
    <property type="evidence" value="ECO:0007669"/>
    <property type="project" value="UniProtKB-KW"/>
</dbReference>
<evidence type="ECO:0000256" key="4">
    <source>
        <dbReference type="ARBA" id="ARBA00023004"/>
    </source>
</evidence>
<evidence type="ECO:0000256" key="2">
    <source>
        <dbReference type="ARBA" id="ARBA00022723"/>
    </source>
</evidence>
<keyword evidence="1" id="KW-0001">2Fe-2S</keyword>
<gene>
    <name evidence="7" type="ORF">TresaDRAFT_0423</name>
</gene>
<keyword evidence="2" id="KW-0479">Metal-binding</keyword>
<dbReference type="InterPro" id="IPR036010">
    <property type="entry name" value="2Fe-2S_ferredoxin-like_sf"/>
</dbReference>
<dbReference type="PROSITE" id="PS51085">
    <property type="entry name" value="2FE2S_FER_2"/>
    <property type="match status" value="1"/>
</dbReference>
<evidence type="ECO:0000256" key="1">
    <source>
        <dbReference type="ARBA" id="ARBA00022714"/>
    </source>
</evidence>
<dbReference type="InterPro" id="IPR051452">
    <property type="entry name" value="Diverse_Oxidoreductases"/>
</dbReference>
<dbReference type="SUPFAM" id="SSF47741">
    <property type="entry name" value="CO dehydrogenase ISP C-domain like"/>
    <property type="match status" value="1"/>
</dbReference>
<keyword evidence="4" id="KW-0408">Iron</keyword>
<dbReference type="RefSeq" id="WP_002705561.1">
    <property type="nucleotide sequence ID" value="NZ_AGRW01000051.1"/>
</dbReference>
<evidence type="ECO:0000256" key="3">
    <source>
        <dbReference type="ARBA" id="ARBA00023002"/>
    </source>
</evidence>
<dbReference type="PATRIC" id="fig|907348.3.peg.2176"/>
<dbReference type="AlphaFoldDB" id="H7EMK1"/>
<keyword evidence="8" id="KW-1185">Reference proteome</keyword>
<dbReference type="GO" id="GO:0016491">
    <property type="term" value="F:oxidoreductase activity"/>
    <property type="evidence" value="ECO:0007669"/>
    <property type="project" value="UniProtKB-KW"/>
</dbReference>
<dbReference type="Proteomes" id="UP000003571">
    <property type="component" value="Unassembled WGS sequence"/>
</dbReference>
<dbReference type="OrthoDB" id="9796880at2"/>
<dbReference type="Pfam" id="PF00111">
    <property type="entry name" value="Fer2"/>
    <property type="match status" value="1"/>
</dbReference>
<dbReference type="Pfam" id="PF01799">
    <property type="entry name" value="Fer2_2"/>
    <property type="match status" value="1"/>
</dbReference>
<organism evidence="7 8">
    <name type="scientific">Treponema saccharophilum DSM 2985</name>
    <dbReference type="NCBI Taxonomy" id="907348"/>
    <lineage>
        <taxon>Bacteria</taxon>
        <taxon>Pseudomonadati</taxon>
        <taxon>Spirochaetota</taxon>
        <taxon>Spirochaetia</taxon>
        <taxon>Spirochaetales</taxon>
        <taxon>Treponemataceae</taxon>
        <taxon>Treponema</taxon>
    </lineage>
</organism>
<dbReference type="Gene3D" id="1.10.150.120">
    <property type="entry name" value="[2Fe-2S]-binding domain"/>
    <property type="match status" value="1"/>
</dbReference>
<protein>
    <submittedName>
        <fullName evidence="7">Ferredoxin</fullName>
    </submittedName>
</protein>
<name>H7EMK1_9SPIR</name>
<dbReference type="InterPro" id="IPR006058">
    <property type="entry name" value="2Fe2S_fd_BS"/>
</dbReference>
<evidence type="ECO:0000259" key="6">
    <source>
        <dbReference type="PROSITE" id="PS51085"/>
    </source>
</evidence>
<dbReference type="Gene3D" id="3.10.20.30">
    <property type="match status" value="1"/>
</dbReference>
<proteinExistence type="predicted"/>
<dbReference type="GO" id="GO:0046872">
    <property type="term" value="F:metal ion binding"/>
    <property type="evidence" value="ECO:0007669"/>
    <property type="project" value="UniProtKB-KW"/>
</dbReference>
<dbReference type="InterPro" id="IPR036884">
    <property type="entry name" value="2Fe-2S-bd_dom_sf"/>
</dbReference>
<accession>H7EMK1</accession>
<evidence type="ECO:0000313" key="7">
    <source>
        <dbReference type="EMBL" id="EIC01286.1"/>
    </source>
</evidence>
<feature type="domain" description="2Fe-2S ferredoxin-type" evidence="6">
    <location>
        <begin position="1"/>
        <end position="76"/>
    </location>
</feature>
<keyword evidence="5" id="KW-0411">Iron-sulfur</keyword>
<dbReference type="PANTHER" id="PTHR44379">
    <property type="entry name" value="OXIDOREDUCTASE WITH IRON-SULFUR SUBUNIT"/>
    <property type="match status" value="1"/>
</dbReference>
<dbReference type="InterPro" id="IPR002888">
    <property type="entry name" value="2Fe-2S-bd"/>
</dbReference>
<dbReference type="InterPro" id="IPR001041">
    <property type="entry name" value="2Fe-2S_ferredoxin-type"/>
</dbReference>
<dbReference type="eggNOG" id="COG2080">
    <property type="taxonomic scope" value="Bacteria"/>
</dbReference>
<dbReference type="PANTHER" id="PTHR44379:SF5">
    <property type="entry name" value="OXIDOREDUCTASE WITH IRON-SULFUR SUBUNIT"/>
    <property type="match status" value="1"/>
</dbReference>
<reference evidence="7 8" key="1">
    <citation type="submission" date="2011-09" db="EMBL/GenBank/DDBJ databases">
        <title>The draft genome of Treponema saccharophilum DSM 2985.</title>
        <authorList>
            <consortium name="US DOE Joint Genome Institute (JGI-PGF)"/>
            <person name="Lucas S."/>
            <person name="Copeland A."/>
            <person name="Lapidus A."/>
            <person name="Glavina del Rio T."/>
            <person name="Dalin E."/>
            <person name="Tice H."/>
            <person name="Bruce D."/>
            <person name="Goodwin L."/>
            <person name="Pitluck S."/>
            <person name="Peters L."/>
            <person name="Kyrpides N."/>
            <person name="Mavromatis K."/>
            <person name="Ivanova N."/>
            <person name="Markowitz V."/>
            <person name="Cheng J.-F."/>
            <person name="Hugenholtz P."/>
            <person name="Woyke T."/>
            <person name="Wu D."/>
            <person name="Gronow S."/>
            <person name="Wellnitz S."/>
            <person name="Brambilla E."/>
            <person name="Klenk H.-P."/>
            <person name="Eisen J.A."/>
        </authorList>
    </citation>
    <scope>NUCLEOTIDE SEQUENCE [LARGE SCALE GENOMIC DNA]</scope>
    <source>
        <strain evidence="7 8">DSM 2985</strain>
    </source>
</reference>
<comment type="caution">
    <text evidence="7">The sequence shown here is derived from an EMBL/GenBank/DDBJ whole genome shotgun (WGS) entry which is preliminary data.</text>
</comment>
<sequence>MRIHLKINGRDTEIDANPNEKLLDILRAEKIFSAKAGCGKGRCGVCTVLLDGKPVPSCRIPIGTIDGADVTTLEHFKTTQSYENIANGLKKAGVHLCGFCSAAKILSVHELLESKYRPTREECLEFAERLSCTCTEKNAFMNAILYATAFKHDRDGMKS</sequence>
<dbReference type="EMBL" id="AGRW01000051">
    <property type="protein sequence ID" value="EIC01286.1"/>
    <property type="molecule type" value="Genomic_DNA"/>
</dbReference>
<dbReference type="SUPFAM" id="SSF54292">
    <property type="entry name" value="2Fe-2S ferredoxin-like"/>
    <property type="match status" value="1"/>
</dbReference>
<dbReference type="CDD" id="cd00207">
    <property type="entry name" value="fer2"/>
    <property type="match status" value="1"/>
</dbReference>
<dbReference type="InterPro" id="IPR012675">
    <property type="entry name" value="Beta-grasp_dom_sf"/>
</dbReference>
<keyword evidence="3" id="KW-0560">Oxidoreductase</keyword>
<dbReference type="STRING" id="907348.TresaDRAFT_0423"/>
<dbReference type="PROSITE" id="PS00197">
    <property type="entry name" value="2FE2S_FER_1"/>
    <property type="match status" value="1"/>
</dbReference>